<dbReference type="InterPro" id="IPR003802">
    <property type="entry name" value="Sporulation_regulator_WhiA"/>
</dbReference>
<evidence type="ECO:0000313" key="8">
    <source>
        <dbReference type="EMBL" id="POA09439.1"/>
    </source>
</evidence>
<comment type="similarity">
    <text evidence="4">Belongs to the WhiA family.</text>
</comment>
<protein>
    <recommendedName>
        <fullName evidence="4">Probable cell division protein WhiA</fullName>
    </recommendedName>
</protein>
<evidence type="ECO:0000256" key="2">
    <source>
        <dbReference type="ARBA" id="ARBA00023125"/>
    </source>
</evidence>
<dbReference type="FunFam" id="3.10.28.10:FF:000002">
    <property type="entry name" value="Probable cell division protein WhiA"/>
    <property type="match status" value="1"/>
</dbReference>
<reference evidence="8 9" key="1">
    <citation type="submission" date="2017-08" db="EMBL/GenBank/DDBJ databases">
        <title>Draft genome sequences of 64 type strains of genus Staph aureus.</title>
        <authorList>
            <person name="Cole K."/>
            <person name="Golubchik T."/>
            <person name="Russell J."/>
            <person name="Foster D."/>
            <person name="Llewelyn M."/>
            <person name="Wilson D."/>
            <person name="Crook D."/>
            <person name="Paul J."/>
        </authorList>
    </citation>
    <scope>NUCLEOTIDE SEQUENCE [LARGE SCALE GENOMIC DNA]</scope>
    <source>
        <strain evidence="8 9">DSM 29875</strain>
    </source>
</reference>
<keyword evidence="9" id="KW-1185">Reference proteome</keyword>
<dbReference type="InterPro" id="IPR023054">
    <property type="entry name" value="Sporulation_regulator_WhiA_C"/>
</dbReference>
<accession>A0A2K4FDL6</accession>
<dbReference type="OrthoDB" id="401278at2"/>
<proteinExistence type="inferred from homology"/>
<keyword evidence="3 4" id="KW-0131">Cell cycle</keyword>
<comment type="function">
    <text evidence="4">Involved in cell division and chromosome segregation.</text>
</comment>
<keyword evidence="1 4" id="KW-0132">Cell division</keyword>
<feature type="domain" description="Sporulation regulator WhiA C-terminal" evidence="5">
    <location>
        <begin position="219"/>
        <end position="303"/>
    </location>
</feature>
<dbReference type="EMBL" id="PPPX01000001">
    <property type="protein sequence ID" value="POA09439.1"/>
    <property type="molecule type" value="Genomic_DNA"/>
</dbReference>
<evidence type="ECO:0000259" key="5">
    <source>
        <dbReference type="Pfam" id="PF02650"/>
    </source>
</evidence>
<dbReference type="Proteomes" id="UP000242712">
    <property type="component" value="Unassembled WGS sequence"/>
</dbReference>
<evidence type="ECO:0000259" key="6">
    <source>
        <dbReference type="Pfam" id="PF10298"/>
    </source>
</evidence>
<feature type="domain" description="WhiA LAGLIDADG-like" evidence="7">
    <location>
        <begin position="123"/>
        <end position="216"/>
    </location>
</feature>
<dbReference type="HAMAP" id="MF_01420">
    <property type="entry name" value="HTH_type_WhiA"/>
    <property type="match status" value="1"/>
</dbReference>
<sequence>MSFASDMKNELTRIEVDEANARAELSALIRMNGALSLSNQQFIIDVQTENATTARRIYSLIKKVFNVEVEILVRKKMKLKKNNIYICRIKMLAKKILDDLCILRDGMFMHEIDSAMTDDDEMCRSYLRGAFLAGGSVNNPETSSYHLEIFSQYETHSEGLVKLMNHYGLNAKYLERKKGSIVYLKEAEKISDFLSLIGGYQALLKFEDVRIVRDMRNSVNRLVNCETANLNKTVSAAMKQVESIQLIDQEIGLDNLPDRLREIAKLRVQHQEISLKELGEMVSSGKISKSGVNHRLRKLNELADKIRSGETIEM</sequence>
<dbReference type="PANTHER" id="PTHR37307">
    <property type="entry name" value="CELL DIVISION PROTEIN WHIA-RELATED"/>
    <property type="match status" value="1"/>
</dbReference>
<evidence type="ECO:0000259" key="7">
    <source>
        <dbReference type="Pfam" id="PF14527"/>
    </source>
</evidence>
<keyword evidence="2 4" id="KW-0238">DNA-binding</keyword>
<comment type="caution">
    <text evidence="8">The sequence shown here is derived from an EMBL/GenBank/DDBJ whole genome shotgun (WGS) entry which is preliminary data.</text>
</comment>
<dbReference type="InterPro" id="IPR027434">
    <property type="entry name" value="Homing_endonucl"/>
</dbReference>
<organism evidence="8 9">
    <name type="scientific">Staphylococcus argensis</name>
    <dbReference type="NCBI Taxonomy" id="1607738"/>
    <lineage>
        <taxon>Bacteria</taxon>
        <taxon>Bacillati</taxon>
        <taxon>Bacillota</taxon>
        <taxon>Bacilli</taxon>
        <taxon>Bacillales</taxon>
        <taxon>Staphylococcaceae</taxon>
        <taxon>Staphylococcus</taxon>
    </lineage>
</organism>
<evidence type="ECO:0000313" key="9">
    <source>
        <dbReference type="Proteomes" id="UP000242712"/>
    </source>
</evidence>
<dbReference type="GO" id="GO:0051301">
    <property type="term" value="P:cell division"/>
    <property type="evidence" value="ECO:0007669"/>
    <property type="project" value="UniProtKB-UniRule"/>
</dbReference>
<evidence type="ECO:0000256" key="1">
    <source>
        <dbReference type="ARBA" id="ARBA00022618"/>
    </source>
</evidence>
<dbReference type="GO" id="GO:0003677">
    <property type="term" value="F:DNA binding"/>
    <property type="evidence" value="ECO:0007669"/>
    <property type="project" value="UniProtKB-UniRule"/>
</dbReference>
<dbReference type="InterPro" id="IPR018478">
    <property type="entry name" value="Sporu_reg_WhiA_N_dom"/>
</dbReference>
<dbReference type="Pfam" id="PF14527">
    <property type="entry name" value="LAGLIDADG_WhiA"/>
    <property type="match status" value="1"/>
</dbReference>
<dbReference type="RefSeq" id="WP_002472940.1">
    <property type="nucleotide sequence ID" value="NZ_CBCRVO010000001.1"/>
</dbReference>
<dbReference type="Pfam" id="PF10298">
    <property type="entry name" value="WhiA_N"/>
    <property type="match status" value="1"/>
</dbReference>
<dbReference type="AlphaFoldDB" id="A0A2K4FDL6"/>
<gene>
    <name evidence="4 8" type="primary">whiA</name>
    <name evidence="8" type="ORF">CD039_01370</name>
</gene>
<dbReference type="InterPro" id="IPR039518">
    <property type="entry name" value="WhiA_LAGLIDADG_dom"/>
</dbReference>
<dbReference type="SUPFAM" id="SSF55608">
    <property type="entry name" value="Homing endonucleases"/>
    <property type="match status" value="1"/>
</dbReference>
<dbReference type="PANTHER" id="PTHR37307:SF1">
    <property type="entry name" value="CELL DIVISION PROTEIN WHIA-RELATED"/>
    <property type="match status" value="1"/>
</dbReference>
<dbReference type="NCBIfam" id="TIGR00647">
    <property type="entry name" value="DNA_bind_WhiA"/>
    <property type="match status" value="1"/>
</dbReference>
<evidence type="ECO:0000256" key="4">
    <source>
        <dbReference type="HAMAP-Rule" id="MF_01420"/>
    </source>
</evidence>
<dbReference type="Gene3D" id="3.10.28.10">
    <property type="entry name" value="Homing endonucleases"/>
    <property type="match status" value="1"/>
</dbReference>
<name>A0A2K4FDL6_9STAP</name>
<dbReference type="GeneID" id="98296994"/>
<feature type="domain" description="Sporulation transcription regulator WhiA N-terminal" evidence="6">
    <location>
        <begin position="20"/>
        <end position="102"/>
    </location>
</feature>
<dbReference type="Pfam" id="PF02650">
    <property type="entry name" value="HTH_WhiA"/>
    <property type="match status" value="1"/>
</dbReference>
<dbReference type="GO" id="GO:0043937">
    <property type="term" value="P:regulation of sporulation"/>
    <property type="evidence" value="ECO:0007669"/>
    <property type="project" value="InterPro"/>
</dbReference>
<evidence type="ECO:0000256" key="3">
    <source>
        <dbReference type="ARBA" id="ARBA00023306"/>
    </source>
</evidence>